<evidence type="ECO:0000313" key="3">
    <source>
        <dbReference type="EMBL" id="ONH66478.1"/>
    </source>
</evidence>
<reference evidence="4" key="1">
    <citation type="journal article" date="2017" name="Genome Announc.">
        <title>Genome sequences of Cyberlindnera fabianii 65, Pichia kudriavzevii 129, and Saccharomyces cerevisiae 131 isolated from fermented masau fruits in Zimbabwe.</title>
        <authorList>
            <person name="van Rijswijck I.M.H."/>
            <person name="Derks M.F.L."/>
            <person name="Abee T."/>
            <person name="de Ridder D."/>
            <person name="Smid E.J."/>
        </authorList>
    </citation>
    <scope>NUCLEOTIDE SEQUENCE [LARGE SCALE GENOMIC DNA]</scope>
    <source>
        <strain evidence="4">65</strain>
    </source>
</reference>
<dbReference type="EMBL" id="MPUK01000007">
    <property type="protein sequence ID" value="ONH66478.1"/>
    <property type="molecule type" value="Genomic_DNA"/>
</dbReference>
<feature type="signal peptide" evidence="2">
    <location>
        <begin position="1"/>
        <end position="17"/>
    </location>
</feature>
<evidence type="ECO:0000256" key="2">
    <source>
        <dbReference type="SAM" id="SignalP"/>
    </source>
</evidence>
<dbReference type="OMA" id="PANNCST"/>
<comment type="caution">
    <text evidence="3">The sequence shown here is derived from an EMBL/GenBank/DDBJ whole genome shotgun (WGS) entry which is preliminary data.</text>
</comment>
<proteinExistence type="predicted"/>
<name>A0A1V2L3I2_CYBFA</name>
<sequence length="188" mass="18922">MFTKTLAALSFAAIALADSETFGLVIIRSGSQYQYSSISVKDGKLAIGTDKYVEGVITDSGLFKLSDGSYAVVKDDGIYTGSEGSSPFSISGGYLAYDGSQAFTINNNDLVAGSGNTPVALRAALSSGSAAPDFSPKGGDSPKKPSSNSSNDTTTTTHTITYQTANGANALTGAGMGAAIAAAAAFLI</sequence>
<dbReference type="Proteomes" id="UP000189513">
    <property type="component" value="Unassembled WGS sequence"/>
</dbReference>
<dbReference type="STRING" id="36022.A0A1V2L3I2"/>
<organism evidence="3 4">
    <name type="scientific">Cyberlindnera fabianii</name>
    <name type="common">Yeast</name>
    <name type="synonym">Hansenula fabianii</name>
    <dbReference type="NCBI Taxonomy" id="36022"/>
    <lineage>
        <taxon>Eukaryota</taxon>
        <taxon>Fungi</taxon>
        <taxon>Dikarya</taxon>
        <taxon>Ascomycota</taxon>
        <taxon>Saccharomycotina</taxon>
        <taxon>Saccharomycetes</taxon>
        <taxon>Phaffomycetales</taxon>
        <taxon>Phaffomycetaceae</taxon>
        <taxon>Cyberlindnera</taxon>
    </lineage>
</organism>
<evidence type="ECO:0000313" key="4">
    <source>
        <dbReference type="Proteomes" id="UP000189513"/>
    </source>
</evidence>
<keyword evidence="4" id="KW-1185">Reference proteome</keyword>
<keyword evidence="2" id="KW-0732">Signal</keyword>
<dbReference type="VEuPathDB" id="FungiDB:BON22_3765"/>
<dbReference type="AlphaFoldDB" id="A0A1V2L3I2"/>
<gene>
    <name evidence="3" type="ORF">BON22_3765</name>
</gene>
<protein>
    <submittedName>
        <fullName evidence="3">Cell wall protein CWP1</fullName>
    </submittedName>
</protein>
<evidence type="ECO:0000256" key="1">
    <source>
        <dbReference type="SAM" id="MobiDB-lite"/>
    </source>
</evidence>
<accession>A0A1V2L3I2</accession>
<feature type="chain" id="PRO_5012617995" evidence="2">
    <location>
        <begin position="18"/>
        <end position="188"/>
    </location>
</feature>
<feature type="region of interest" description="Disordered" evidence="1">
    <location>
        <begin position="130"/>
        <end position="155"/>
    </location>
</feature>